<protein>
    <submittedName>
        <fullName evidence="1">Uncharacterized protein</fullName>
    </submittedName>
</protein>
<name>A0A1I6G2L3_9GAMM</name>
<dbReference type="Proteomes" id="UP000199424">
    <property type="component" value="Unassembled WGS sequence"/>
</dbReference>
<evidence type="ECO:0000313" key="1">
    <source>
        <dbReference type="EMBL" id="SFR36434.1"/>
    </source>
</evidence>
<keyword evidence="2" id="KW-1185">Reference proteome</keyword>
<proteinExistence type="predicted"/>
<dbReference type="EMBL" id="FOYU01000001">
    <property type="protein sequence ID" value="SFR36434.1"/>
    <property type="molecule type" value="Genomic_DNA"/>
</dbReference>
<accession>A0A1I6G2L3</accession>
<organism evidence="1 2">
    <name type="scientific">Pseudidiomarina maritima</name>
    <dbReference type="NCBI Taxonomy" id="519453"/>
    <lineage>
        <taxon>Bacteria</taxon>
        <taxon>Pseudomonadati</taxon>
        <taxon>Pseudomonadota</taxon>
        <taxon>Gammaproteobacteria</taxon>
        <taxon>Alteromonadales</taxon>
        <taxon>Idiomarinaceae</taxon>
        <taxon>Pseudidiomarina</taxon>
    </lineage>
</organism>
<gene>
    <name evidence="1" type="ORF">SAMN04488070_0062</name>
</gene>
<evidence type="ECO:0000313" key="2">
    <source>
        <dbReference type="Proteomes" id="UP000199424"/>
    </source>
</evidence>
<reference evidence="2" key="1">
    <citation type="submission" date="2016-10" db="EMBL/GenBank/DDBJ databases">
        <authorList>
            <person name="Varghese N."/>
            <person name="Submissions S."/>
        </authorList>
    </citation>
    <scope>NUCLEOTIDE SEQUENCE [LARGE SCALE GENOMIC DNA]</scope>
    <source>
        <strain evidence="2">CGMCC 1.7285</strain>
    </source>
</reference>
<sequence length="151" mass="17074">MAVKRGWKPLFIAALVIVMLALAWLPLGDLDPGERSNKPFLYVTYQVQATADAQQLEDVLFDVRERIESRHEWRLLDQQESYGWQLEVTVSHNELLQINGQLNAPSTEGNASSVQRFKVQGPMATFGALPEQYVKILIELVENGHEAQSNL</sequence>
<dbReference type="RefSeq" id="WP_092854177.1">
    <property type="nucleotide sequence ID" value="NZ_FOYU01000001.1"/>
</dbReference>
<dbReference type="AlphaFoldDB" id="A0A1I6G2L3"/>